<dbReference type="PROSITE" id="PS50977">
    <property type="entry name" value="HTH_TETR_2"/>
    <property type="match status" value="1"/>
</dbReference>
<organism evidence="7 8">
    <name type="scientific">Nakamurella panacisegetis</name>
    <dbReference type="NCBI Taxonomy" id="1090615"/>
    <lineage>
        <taxon>Bacteria</taxon>
        <taxon>Bacillati</taxon>
        <taxon>Actinomycetota</taxon>
        <taxon>Actinomycetes</taxon>
        <taxon>Nakamurellales</taxon>
        <taxon>Nakamurellaceae</taxon>
        <taxon>Nakamurella</taxon>
    </lineage>
</organism>
<evidence type="ECO:0000259" key="6">
    <source>
        <dbReference type="PROSITE" id="PS50977"/>
    </source>
</evidence>
<keyword evidence="8" id="KW-1185">Reference proteome</keyword>
<dbReference type="InterPro" id="IPR009057">
    <property type="entry name" value="Homeodomain-like_sf"/>
</dbReference>
<evidence type="ECO:0000256" key="4">
    <source>
        <dbReference type="PROSITE-ProRule" id="PRU00335"/>
    </source>
</evidence>
<feature type="DNA-binding region" description="H-T-H motif" evidence="4">
    <location>
        <begin position="43"/>
        <end position="62"/>
    </location>
</feature>
<dbReference type="GO" id="GO:0003700">
    <property type="term" value="F:DNA-binding transcription factor activity"/>
    <property type="evidence" value="ECO:0007669"/>
    <property type="project" value="TreeGrafter"/>
</dbReference>
<sequence>MTTPVPARRGPGRPRGGDGDRTRSNLLDAAVEQFAAAGFRGTSLGKIAERAGLSQAGLLHHFPSKLHLLAEVLRRRDEMDGKDLALRGPGKSGWDRFELLVELVRVNAERPGLVQLYTTMAGEAIEPDHPARAWLQDHLMATTATLTEALHEGQAAGTVRADAPVDRIVQMTIAVLDGLQIQWLALPPGEDGRPAIDMVADVREWVDTLRGRWEIPA</sequence>
<evidence type="ECO:0000256" key="3">
    <source>
        <dbReference type="ARBA" id="ARBA00023163"/>
    </source>
</evidence>
<gene>
    <name evidence="7" type="ORF">SAMN04515671_0869</name>
</gene>
<dbReference type="InterPro" id="IPR036271">
    <property type="entry name" value="Tet_transcr_reg_TetR-rel_C_sf"/>
</dbReference>
<dbReference type="PANTHER" id="PTHR30055">
    <property type="entry name" value="HTH-TYPE TRANSCRIPTIONAL REGULATOR RUTR"/>
    <property type="match status" value="1"/>
</dbReference>
<dbReference type="Pfam" id="PF00440">
    <property type="entry name" value="TetR_N"/>
    <property type="match status" value="1"/>
</dbReference>
<dbReference type="RefSeq" id="WP_157695172.1">
    <property type="nucleotide sequence ID" value="NZ_LT629710.1"/>
</dbReference>
<keyword evidence="3" id="KW-0804">Transcription</keyword>
<dbReference type="SUPFAM" id="SSF46689">
    <property type="entry name" value="Homeodomain-like"/>
    <property type="match status" value="1"/>
</dbReference>
<evidence type="ECO:0000313" key="7">
    <source>
        <dbReference type="EMBL" id="SDO41542.1"/>
    </source>
</evidence>
<keyword evidence="2 4" id="KW-0238">DNA-binding</keyword>
<dbReference type="SUPFAM" id="SSF48498">
    <property type="entry name" value="Tetracyclin repressor-like, C-terminal domain"/>
    <property type="match status" value="1"/>
</dbReference>
<dbReference type="STRING" id="1090615.SAMN04515671_0869"/>
<keyword evidence="1" id="KW-0805">Transcription regulation</keyword>
<feature type="domain" description="HTH tetR-type" evidence="6">
    <location>
        <begin position="20"/>
        <end position="80"/>
    </location>
</feature>
<evidence type="ECO:0000313" key="8">
    <source>
        <dbReference type="Proteomes" id="UP000198741"/>
    </source>
</evidence>
<proteinExistence type="predicted"/>
<accession>A0A1H0JD59</accession>
<evidence type="ECO:0000256" key="1">
    <source>
        <dbReference type="ARBA" id="ARBA00023015"/>
    </source>
</evidence>
<dbReference type="OrthoDB" id="7505659at2"/>
<dbReference type="GO" id="GO:0000976">
    <property type="term" value="F:transcription cis-regulatory region binding"/>
    <property type="evidence" value="ECO:0007669"/>
    <property type="project" value="TreeGrafter"/>
</dbReference>
<reference evidence="7 8" key="1">
    <citation type="submission" date="2016-10" db="EMBL/GenBank/DDBJ databases">
        <authorList>
            <person name="de Groot N.N."/>
        </authorList>
    </citation>
    <scope>NUCLEOTIDE SEQUENCE [LARGE SCALE GENOMIC DNA]</scope>
    <source>
        <strain evidence="8">P4-7,KCTC 19426,CECT 7604</strain>
    </source>
</reference>
<dbReference type="PRINTS" id="PR00455">
    <property type="entry name" value="HTHTETR"/>
</dbReference>
<dbReference type="InterPro" id="IPR050109">
    <property type="entry name" value="HTH-type_TetR-like_transc_reg"/>
</dbReference>
<feature type="region of interest" description="Disordered" evidence="5">
    <location>
        <begin position="1"/>
        <end position="23"/>
    </location>
</feature>
<dbReference type="EMBL" id="LT629710">
    <property type="protein sequence ID" value="SDO41542.1"/>
    <property type="molecule type" value="Genomic_DNA"/>
</dbReference>
<dbReference type="AlphaFoldDB" id="A0A1H0JD59"/>
<evidence type="ECO:0000256" key="5">
    <source>
        <dbReference type="SAM" id="MobiDB-lite"/>
    </source>
</evidence>
<name>A0A1H0JD59_9ACTN</name>
<evidence type="ECO:0000256" key="2">
    <source>
        <dbReference type="ARBA" id="ARBA00023125"/>
    </source>
</evidence>
<dbReference type="PANTHER" id="PTHR30055:SF234">
    <property type="entry name" value="HTH-TYPE TRANSCRIPTIONAL REGULATOR BETI"/>
    <property type="match status" value="1"/>
</dbReference>
<dbReference type="Gene3D" id="1.10.357.10">
    <property type="entry name" value="Tetracycline Repressor, domain 2"/>
    <property type="match status" value="1"/>
</dbReference>
<protein>
    <submittedName>
        <fullName evidence="7">DNA-binding transcriptional regulator, AcrR family</fullName>
    </submittedName>
</protein>
<dbReference type="InterPro" id="IPR001647">
    <property type="entry name" value="HTH_TetR"/>
</dbReference>
<dbReference type="Proteomes" id="UP000198741">
    <property type="component" value="Chromosome I"/>
</dbReference>